<evidence type="ECO:0000256" key="1">
    <source>
        <dbReference type="ARBA" id="ARBA00022691"/>
    </source>
</evidence>
<comment type="similarity">
    <text evidence="2">Belongs to the SAM hydrolase / SAM-dependent halogenase family.</text>
</comment>
<protein>
    <recommendedName>
        <fullName evidence="7">SAM-dependent chlorinase/fluorinase</fullName>
    </recommendedName>
</protein>
<dbReference type="AlphaFoldDB" id="Q0ABE8"/>
<dbReference type="Proteomes" id="UP000001962">
    <property type="component" value="Chromosome"/>
</dbReference>
<proteinExistence type="inferred from homology"/>
<evidence type="ECO:0000313" key="5">
    <source>
        <dbReference type="EMBL" id="ABI55839.1"/>
    </source>
</evidence>
<evidence type="ECO:0008006" key="7">
    <source>
        <dbReference type="Google" id="ProtNLM"/>
    </source>
</evidence>
<reference evidence="6" key="1">
    <citation type="submission" date="2006-08" db="EMBL/GenBank/DDBJ databases">
        <title>Complete sequence of Alkalilimnicola ehrilichei MLHE-1.</title>
        <authorList>
            <person name="Copeland A."/>
            <person name="Lucas S."/>
            <person name="Lapidus A."/>
            <person name="Barry K."/>
            <person name="Detter J.C."/>
            <person name="Glavina del Rio T."/>
            <person name="Hammon N."/>
            <person name="Israni S."/>
            <person name="Dalin E."/>
            <person name="Tice H."/>
            <person name="Pitluck S."/>
            <person name="Sims D."/>
            <person name="Brettin T."/>
            <person name="Bruce D."/>
            <person name="Han C."/>
            <person name="Tapia R."/>
            <person name="Gilna P."/>
            <person name="Schmutz J."/>
            <person name="Larimer F."/>
            <person name="Land M."/>
            <person name="Hauser L."/>
            <person name="Kyrpides N."/>
            <person name="Mikhailova N."/>
            <person name="Oremland R.S."/>
            <person name="Hoeft S.E."/>
            <person name="Switzer-Blum J."/>
            <person name="Kulp T."/>
            <person name="King G."/>
            <person name="Tabita R."/>
            <person name="Witte B."/>
            <person name="Santini J.M."/>
            <person name="Basu P."/>
            <person name="Hollibaugh J.T."/>
            <person name="Xie G."/>
            <person name="Stolz J.F."/>
            <person name="Richardson P."/>
        </authorList>
    </citation>
    <scope>NUCLEOTIDE SEQUENCE [LARGE SCALE GENOMIC DNA]</scope>
    <source>
        <strain evidence="6">ATCC BAA-1101 / DSM 17681 / MLHE-1</strain>
    </source>
</reference>
<dbReference type="SUPFAM" id="SSF101852">
    <property type="entry name" value="Bacterial fluorinating enzyme, C-terminal domain"/>
    <property type="match status" value="1"/>
</dbReference>
<dbReference type="PANTHER" id="PTHR35092">
    <property type="entry name" value="CHLORINASE MJ1651"/>
    <property type="match status" value="1"/>
</dbReference>
<dbReference type="Gene3D" id="3.40.50.10790">
    <property type="entry name" value="S-adenosyl-l-methionine hydroxide adenosyltransferase, N-terminal"/>
    <property type="match status" value="1"/>
</dbReference>
<evidence type="ECO:0000259" key="3">
    <source>
        <dbReference type="Pfam" id="PF01887"/>
    </source>
</evidence>
<gene>
    <name evidence="5" type="ordered locus">Mlg_0485</name>
</gene>
<dbReference type="KEGG" id="aeh:Mlg_0485"/>
<evidence type="ECO:0000256" key="2">
    <source>
        <dbReference type="ARBA" id="ARBA00024035"/>
    </source>
</evidence>
<dbReference type="PANTHER" id="PTHR35092:SF1">
    <property type="entry name" value="CHLORINASE MJ1651"/>
    <property type="match status" value="1"/>
</dbReference>
<dbReference type="InterPro" id="IPR002747">
    <property type="entry name" value="SAM_OH_AdoTrfase"/>
</dbReference>
<dbReference type="eggNOG" id="COG1912">
    <property type="taxonomic scope" value="Bacteria"/>
</dbReference>
<feature type="domain" description="S-adenosyl-l-methionine hydroxide adenosyltransferase N-terminal" evidence="3">
    <location>
        <begin position="3"/>
        <end position="138"/>
    </location>
</feature>
<feature type="domain" description="S-adenosyl-l-methionine hydroxide adenosyltransferase C-terminal" evidence="4">
    <location>
        <begin position="161"/>
        <end position="237"/>
    </location>
</feature>
<dbReference type="PIRSF" id="PIRSF006779">
    <property type="entry name" value="UCP006779"/>
    <property type="match status" value="1"/>
</dbReference>
<dbReference type="InterPro" id="IPR023227">
    <property type="entry name" value="SAM_OH_AdoTrfase_C_sf"/>
</dbReference>
<dbReference type="OrthoDB" id="9792195at2"/>
<dbReference type="HOGENOM" id="CLU_059734_1_2_6"/>
<dbReference type="SUPFAM" id="SSF102522">
    <property type="entry name" value="Bacterial fluorinating enzyme, N-terminal domain"/>
    <property type="match status" value="1"/>
</dbReference>
<evidence type="ECO:0000259" key="4">
    <source>
        <dbReference type="Pfam" id="PF20257"/>
    </source>
</evidence>
<dbReference type="InterPro" id="IPR023228">
    <property type="entry name" value="SAM_OH_AdoTrfase_N_sf"/>
</dbReference>
<evidence type="ECO:0000313" key="6">
    <source>
        <dbReference type="Proteomes" id="UP000001962"/>
    </source>
</evidence>
<dbReference type="Gene3D" id="2.40.30.90">
    <property type="entry name" value="Bacterial fluorinating enzyme like"/>
    <property type="match status" value="1"/>
</dbReference>
<name>Q0ABE8_ALKEH</name>
<keyword evidence="1" id="KW-0949">S-adenosyl-L-methionine</keyword>
<dbReference type="Pfam" id="PF01887">
    <property type="entry name" value="SAM_HAT_N"/>
    <property type="match status" value="1"/>
</dbReference>
<keyword evidence="6" id="KW-1185">Reference proteome</keyword>
<organism evidence="5 6">
    <name type="scientific">Alkalilimnicola ehrlichii (strain ATCC BAA-1101 / DSM 17681 / MLHE-1)</name>
    <dbReference type="NCBI Taxonomy" id="187272"/>
    <lineage>
        <taxon>Bacteria</taxon>
        <taxon>Pseudomonadati</taxon>
        <taxon>Pseudomonadota</taxon>
        <taxon>Gammaproteobacteria</taxon>
        <taxon>Chromatiales</taxon>
        <taxon>Ectothiorhodospiraceae</taxon>
        <taxon>Alkalilimnicola</taxon>
    </lineage>
</organism>
<dbReference type="InterPro" id="IPR046470">
    <property type="entry name" value="SAM_HAT_C"/>
</dbReference>
<dbReference type="Pfam" id="PF20257">
    <property type="entry name" value="SAM_HAT_C"/>
    <property type="match status" value="1"/>
</dbReference>
<accession>Q0ABE8</accession>
<sequence>MFILFTDFGYEGPYVGQMKAVLYAGAPQTPVVDLMHDAPVFRPDAAGRLLAAYGRGLPGGSITLAVVDPGVGGERRALAAQADGRWWLGPDNGLLVPALHRCRDVAVWQLATPADAAPSFHGRDLFAPAALQVLKEGRVSGQALPPGELVGWDAVEPVPAILYIDRYGNAVTGLDGDGLANTAVVEAGYRAFRFARTFGCVAPGEAFWYRNSSGLVELAVNQGRADEWPGVELGAPVKVFEAHAAGQPGGEESS</sequence>
<dbReference type="InterPro" id="IPR046469">
    <property type="entry name" value="SAM_HAT_N"/>
</dbReference>
<dbReference type="EMBL" id="CP000453">
    <property type="protein sequence ID" value="ABI55839.1"/>
    <property type="molecule type" value="Genomic_DNA"/>
</dbReference>
<dbReference type="RefSeq" id="WP_011628234.1">
    <property type="nucleotide sequence ID" value="NC_008340.1"/>
</dbReference>